<keyword evidence="2" id="KW-1185">Reference proteome</keyword>
<gene>
    <name evidence="1" type="ORF">V1517DRAFT_273625</name>
</gene>
<protein>
    <submittedName>
        <fullName evidence="1">HotDog domain-containing protein</fullName>
    </submittedName>
</protein>
<accession>A0ACC3TQN3</accession>
<evidence type="ECO:0000313" key="1">
    <source>
        <dbReference type="EMBL" id="KAK9323540.1"/>
    </source>
</evidence>
<dbReference type="EMBL" id="MU970060">
    <property type="protein sequence ID" value="KAK9323540.1"/>
    <property type="molecule type" value="Genomic_DNA"/>
</dbReference>
<reference evidence="2" key="1">
    <citation type="journal article" date="2024" name="Front. Bioeng. Biotechnol.">
        <title>Genome-scale model development and genomic sequencing of the oleaginous clade Lipomyces.</title>
        <authorList>
            <person name="Czajka J.J."/>
            <person name="Han Y."/>
            <person name="Kim J."/>
            <person name="Mondo S.J."/>
            <person name="Hofstad B.A."/>
            <person name="Robles A."/>
            <person name="Haridas S."/>
            <person name="Riley R."/>
            <person name="LaButti K."/>
            <person name="Pangilinan J."/>
            <person name="Andreopoulos W."/>
            <person name="Lipzen A."/>
            <person name="Yan J."/>
            <person name="Wang M."/>
            <person name="Ng V."/>
            <person name="Grigoriev I.V."/>
            <person name="Spatafora J.W."/>
            <person name="Magnuson J.K."/>
            <person name="Baker S.E."/>
            <person name="Pomraning K.R."/>
        </authorList>
    </citation>
    <scope>NUCLEOTIDE SEQUENCE [LARGE SCALE GENOMIC DNA]</scope>
    <source>
        <strain evidence="2">CBS 10300</strain>
    </source>
</reference>
<name>A0ACC3TQN3_9ASCO</name>
<dbReference type="Proteomes" id="UP001489719">
    <property type="component" value="Unassembled WGS sequence"/>
</dbReference>
<evidence type="ECO:0000313" key="2">
    <source>
        <dbReference type="Proteomes" id="UP001489719"/>
    </source>
</evidence>
<sequence>MVFKSAAMRCVSALLLARTRNFSTSTIARFAKTEATQFIPQVNRSPASPMRRTITWLQALHAREEGRPASITAYAKAGDLNKPPEILERTMDDSYTTINLPFKQDEWLLDAYVNSSGRLRIGQIFQDLDALAGVIAYKHCAPAEPTIVTASVDRISLLKRLTVLEDVELSGNVTWTGRSSMEITIKARTVPDSDVFLTANFTFVARHPITGKSFPINKLVCRNDAERQIFERAESYNAAKKRAAKSGGLLTSPPNAEEAEIIHAMWLRQRAYEDPNSGLELPAGVLLMKDSMMQSTMLMQPQYRNRHFMIFGGYLLRQTFELAYCCAAAFSHGQPHFISLDQTTFRSPVPVGSVLYLTAAVAYTHHQPKSATGSPAGTFVQVRVDSTVRDIEHGTAEDSGSFTYTYFVENKKVSVLPVSYTEAMGYLQGRRNAIESRSFGDELRGLEVLENAVTE</sequence>
<organism evidence="1 2">
    <name type="scientific">Lipomyces orientalis</name>
    <dbReference type="NCBI Taxonomy" id="1233043"/>
    <lineage>
        <taxon>Eukaryota</taxon>
        <taxon>Fungi</taxon>
        <taxon>Dikarya</taxon>
        <taxon>Ascomycota</taxon>
        <taxon>Saccharomycotina</taxon>
        <taxon>Lipomycetes</taxon>
        <taxon>Lipomycetales</taxon>
        <taxon>Lipomycetaceae</taxon>
        <taxon>Lipomyces</taxon>
    </lineage>
</organism>
<proteinExistence type="predicted"/>
<comment type="caution">
    <text evidence="1">The sequence shown here is derived from an EMBL/GenBank/DDBJ whole genome shotgun (WGS) entry which is preliminary data.</text>
</comment>